<dbReference type="SUPFAM" id="SSF51735">
    <property type="entry name" value="NAD(P)-binding Rossmann-fold domains"/>
    <property type="match status" value="1"/>
</dbReference>
<keyword evidence="2" id="KW-0413">Isomerase</keyword>
<dbReference type="PANTHER" id="PTHR43377">
    <property type="entry name" value="BILIVERDIN REDUCTASE A"/>
    <property type="match status" value="1"/>
</dbReference>
<protein>
    <submittedName>
        <fullName evidence="2">Glucosamine-6-P synthase, isomerase subunit PtmF</fullName>
        <ecNumber evidence="2">2.6.1.16</ecNumber>
    </submittedName>
</protein>
<dbReference type="Gene3D" id="3.40.50.720">
    <property type="entry name" value="NAD(P)-binding Rossmann-like Domain"/>
    <property type="match status" value="1"/>
</dbReference>
<reference evidence="3" key="2">
    <citation type="journal article" date="2017" name="Genome Biol. Evol.">
        <title>Comparative genomic analysis identifies a Campylobacter clade deficient in selenium metabolism.</title>
        <authorList>
            <person name="Miller W.G."/>
            <person name="Yee E."/>
            <person name="Lopes B.S."/>
            <person name="Chapman M.H."/>
            <person name="Huynh S."/>
            <person name="Bono J.L."/>
            <person name="Parker C.T."/>
            <person name="Strachan N.J.C."/>
            <person name="Forbes K.J."/>
        </authorList>
    </citation>
    <scope>NUCLEOTIDE SEQUENCE [LARGE SCALE GENOMIC DNA]</scope>
    <source>
        <strain evidence="3">NCTC 13004</strain>
    </source>
</reference>
<dbReference type="SUPFAM" id="SSF55347">
    <property type="entry name" value="Glyceraldehyde-3-phosphate dehydrogenase-like, C-terminal domain"/>
    <property type="match status" value="1"/>
</dbReference>
<dbReference type="InterPro" id="IPR036291">
    <property type="entry name" value="NAD(P)-bd_dom_sf"/>
</dbReference>
<dbReference type="Pfam" id="PF22725">
    <property type="entry name" value="GFO_IDH_MocA_C3"/>
    <property type="match status" value="1"/>
</dbReference>
<dbReference type="InterPro" id="IPR051450">
    <property type="entry name" value="Gfo/Idh/MocA_Oxidoreductases"/>
</dbReference>
<dbReference type="Gene3D" id="3.30.360.10">
    <property type="entry name" value="Dihydrodipicolinate Reductase, domain 2"/>
    <property type="match status" value="1"/>
</dbReference>
<gene>
    <name evidence="2" type="primary">ptmF</name>
    <name evidence="2" type="ORF">CLAN_1244</name>
</gene>
<dbReference type="EC" id="2.6.1.16" evidence="2"/>
<accession>A0A1X9SP34</accession>
<dbReference type="GO" id="GO:0016853">
    <property type="term" value="F:isomerase activity"/>
    <property type="evidence" value="ECO:0007669"/>
    <property type="project" value="UniProtKB-KW"/>
</dbReference>
<reference evidence="3" key="1">
    <citation type="journal article" date="2017" name="Genome Biol. Evol.">
        <title>Comparative Genomic Analysis Identifies a Campylobacter Clade Deficient in Selenium Metabolism.</title>
        <authorList>
            <person name="Miller W.G."/>
            <person name="Yee E."/>
            <person name="Lopes B.S."/>
            <person name="Chapman M.H."/>
            <person name="Huynh S."/>
            <person name="Bono J.L."/>
            <person name="Parker C.T."/>
            <person name="Strachan N.J.C."/>
            <person name="Forbes K.J."/>
        </authorList>
    </citation>
    <scope>NUCLEOTIDE SEQUENCE [LARGE SCALE GENOMIC DNA]</scope>
    <source>
        <strain evidence="3">NCTC 13004</strain>
    </source>
</reference>
<proteinExistence type="predicted"/>
<keyword evidence="2" id="KW-0032">Aminotransferase</keyword>
<evidence type="ECO:0000313" key="3">
    <source>
        <dbReference type="Proteomes" id="UP000202031"/>
    </source>
</evidence>
<dbReference type="KEGG" id="clx:CLAN_1244"/>
<dbReference type="GO" id="GO:0004360">
    <property type="term" value="F:glutamine-fructose-6-phosphate transaminase (isomerizing) activity"/>
    <property type="evidence" value="ECO:0007669"/>
    <property type="project" value="UniProtKB-EC"/>
</dbReference>
<dbReference type="PANTHER" id="PTHR43377:SF1">
    <property type="entry name" value="BILIVERDIN REDUCTASE A"/>
    <property type="match status" value="1"/>
</dbReference>
<dbReference type="RefSeq" id="WP_100590844.1">
    <property type="nucleotide sequence ID" value="NZ_CP015578.1"/>
</dbReference>
<organism evidence="2 3">
    <name type="scientific">Campylobacter lanienae NCTC 13004</name>
    <dbReference type="NCBI Taxonomy" id="1031753"/>
    <lineage>
        <taxon>Bacteria</taxon>
        <taxon>Pseudomonadati</taxon>
        <taxon>Campylobacterota</taxon>
        <taxon>Epsilonproteobacteria</taxon>
        <taxon>Campylobacterales</taxon>
        <taxon>Campylobacteraceae</taxon>
        <taxon>Campylobacter</taxon>
    </lineage>
</organism>
<keyword evidence="2" id="KW-0808">Transferase</keyword>
<sequence>MRALIISMGSIGLRHYEVLSKMGIKAHAISSQNIENITIYKDLHEVNLEIYDYFIIASATHLHYEHLSYIDSKVSGKIILCEKPLFDKFKPFSPNNQILIGYNLRFHPLILKLKNMLKNEKILSIEARCGQYLPSWRNRDYTKSYSAYKERGGGVLLDLSHEIDYIRFLCGFNLELIKGVQDKISNLNITSDDISMILARSNGALINISLNYLSKVANRQIFVETNDNSYHLDLIANELKITNKDGLTTLINEPNLDRNALFMAMHADALGLQKYICKLNEALDTMRLIDQIQKDNR</sequence>
<name>A0A1X9SP34_9BACT</name>
<dbReference type="InterPro" id="IPR055170">
    <property type="entry name" value="GFO_IDH_MocA-like_dom"/>
</dbReference>
<dbReference type="EMBL" id="CP015578">
    <property type="protein sequence ID" value="ARQ97968.1"/>
    <property type="molecule type" value="Genomic_DNA"/>
</dbReference>
<dbReference type="GeneID" id="46921712"/>
<dbReference type="Proteomes" id="UP000202031">
    <property type="component" value="Chromosome"/>
</dbReference>
<evidence type="ECO:0000259" key="1">
    <source>
        <dbReference type="Pfam" id="PF22725"/>
    </source>
</evidence>
<evidence type="ECO:0000313" key="2">
    <source>
        <dbReference type="EMBL" id="ARQ97968.1"/>
    </source>
</evidence>
<dbReference type="AlphaFoldDB" id="A0A1X9SP34"/>
<feature type="domain" description="GFO/IDH/MocA-like oxidoreductase" evidence="1">
    <location>
        <begin position="121"/>
        <end position="217"/>
    </location>
</feature>